<dbReference type="Gene3D" id="1.10.510.10">
    <property type="entry name" value="Transferase(Phosphotransferase) domain 1"/>
    <property type="match status" value="1"/>
</dbReference>
<comment type="caution">
    <text evidence="2">The sequence shown here is derived from an EMBL/GenBank/DDBJ whole genome shotgun (WGS) entry which is preliminary data.</text>
</comment>
<evidence type="ECO:0000313" key="2">
    <source>
        <dbReference type="EMBL" id="KAK3942659.1"/>
    </source>
</evidence>
<name>A0AAN6NCS3_9PEZI</name>
<keyword evidence="3" id="KW-1185">Reference proteome</keyword>
<sequence length="134" mass="15680">MLLSYAGRGLAWCDTQIKTNTNTNDKTLIVDQVGRAFKEVHRLGVQHGDAEARNVLYHYDTERGSPMVMVVDFETARFCTKRQKRKRGEETQQKEQKKQKKKGDSDGNDDHDHDYDRIEWETKQVVQIVERLIK</sequence>
<feature type="region of interest" description="Disordered" evidence="1">
    <location>
        <begin position="81"/>
        <end position="118"/>
    </location>
</feature>
<proteinExistence type="predicted"/>
<dbReference type="Pfam" id="PF06293">
    <property type="entry name" value="Kdo"/>
    <property type="match status" value="1"/>
</dbReference>
<gene>
    <name evidence="2" type="ORF">QBC46DRAFT_379626</name>
</gene>
<dbReference type="InterPro" id="IPR011009">
    <property type="entry name" value="Kinase-like_dom_sf"/>
</dbReference>
<organism evidence="2 3">
    <name type="scientific">Diplogelasinospora grovesii</name>
    <dbReference type="NCBI Taxonomy" id="303347"/>
    <lineage>
        <taxon>Eukaryota</taxon>
        <taxon>Fungi</taxon>
        <taxon>Dikarya</taxon>
        <taxon>Ascomycota</taxon>
        <taxon>Pezizomycotina</taxon>
        <taxon>Sordariomycetes</taxon>
        <taxon>Sordariomycetidae</taxon>
        <taxon>Sordariales</taxon>
        <taxon>Diplogelasinosporaceae</taxon>
        <taxon>Diplogelasinospora</taxon>
    </lineage>
</organism>
<protein>
    <recommendedName>
        <fullName evidence="4">Protein kinase domain-containing protein</fullName>
    </recommendedName>
</protein>
<dbReference type="AlphaFoldDB" id="A0AAN6NCS3"/>
<evidence type="ECO:0000313" key="3">
    <source>
        <dbReference type="Proteomes" id="UP001303473"/>
    </source>
</evidence>
<feature type="compositionally biased region" description="Basic and acidic residues" evidence="1">
    <location>
        <begin position="87"/>
        <end position="118"/>
    </location>
</feature>
<evidence type="ECO:0000256" key="1">
    <source>
        <dbReference type="SAM" id="MobiDB-lite"/>
    </source>
</evidence>
<dbReference type="Proteomes" id="UP001303473">
    <property type="component" value="Unassembled WGS sequence"/>
</dbReference>
<reference evidence="3" key="1">
    <citation type="journal article" date="2023" name="Mol. Phylogenet. Evol.">
        <title>Genome-scale phylogeny and comparative genomics of the fungal order Sordariales.</title>
        <authorList>
            <person name="Hensen N."/>
            <person name="Bonometti L."/>
            <person name="Westerberg I."/>
            <person name="Brannstrom I.O."/>
            <person name="Guillou S."/>
            <person name="Cros-Aarteil S."/>
            <person name="Calhoun S."/>
            <person name="Haridas S."/>
            <person name="Kuo A."/>
            <person name="Mondo S."/>
            <person name="Pangilinan J."/>
            <person name="Riley R."/>
            <person name="LaButti K."/>
            <person name="Andreopoulos B."/>
            <person name="Lipzen A."/>
            <person name="Chen C."/>
            <person name="Yan M."/>
            <person name="Daum C."/>
            <person name="Ng V."/>
            <person name="Clum A."/>
            <person name="Steindorff A."/>
            <person name="Ohm R.A."/>
            <person name="Martin F."/>
            <person name="Silar P."/>
            <person name="Natvig D.O."/>
            <person name="Lalanne C."/>
            <person name="Gautier V."/>
            <person name="Ament-Velasquez S.L."/>
            <person name="Kruys A."/>
            <person name="Hutchinson M.I."/>
            <person name="Powell A.J."/>
            <person name="Barry K."/>
            <person name="Miller A.N."/>
            <person name="Grigoriev I.V."/>
            <person name="Debuchy R."/>
            <person name="Gladieux P."/>
            <person name="Hiltunen Thoren M."/>
            <person name="Johannesson H."/>
        </authorList>
    </citation>
    <scope>NUCLEOTIDE SEQUENCE [LARGE SCALE GENOMIC DNA]</scope>
    <source>
        <strain evidence="3">CBS 340.73</strain>
    </source>
</reference>
<dbReference type="EMBL" id="MU853772">
    <property type="protein sequence ID" value="KAK3942659.1"/>
    <property type="molecule type" value="Genomic_DNA"/>
</dbReference>
<evidence type="ECO:0008006" key="4">
    <source>
        <dbReference type="Google" id="ProtNLM"/>
    </source>
</evidence>
<dbReference type="SUPFAM" id="SSF56112">
    <property type="entry name" value="Protein kinase-like (PK-like)"/>
    <property type="match status" value="1"/>
</dbReference>
<accession>A0AAN6NCS3</accession>